<keyword evidence="8" id="KW-0131">Cell cycle</keyword>
<comment type="pathway">
    <text evidence="2">Cell wall biogenesis; peptidoglycan biosynthesis.</text>
</comment>
<evidence type="ECO:0000256" key="9">
    <source>
        <dbReference type="ARBA" id="ARBA00023316"/>
    </source>
</evidence>
<keyword evidence="6" id="KW-0133">Cell shape</keyword>
<evidence type="ECO:0000256" key="14">
    <source>
        <dbReference type="ARBA" id="ARBA00042842"/>
    </source>
</evidence>
<sequence>MEKIVIEGGHRLQGQLPISGAKNSALPLMCAGLLTRGGLTLHNLPHLADIKTLADLLCELGSTINYSEEGWDIGSGQTANIVTDTITSTTAPYEMVRKMRASILVLGPLLAREGEAIVSLPGGCAIGNRPIDLHLKAFEDIGAVVELKDGYVRATGKLTGGIVHFPTVSVGATENILMAACLADGTTIIENAAQEPEISDLAHCLMAMGAKISGIGSSRLEVIGVSELHAAEYTVMPDRIEAGSYAIAAAMTGGELELIGQALPLVMTGTLGILEQAGIKFTETDHGLIARLGSGNIIGINAVTQPYPGFPTDMQAQLMAMMTLCDGASVITETIFENRFMHVPELCRMGADITVNGATATVRGIKRLLGAPVMATDLRASMSLVLAGLAAEGTTEVNRIYHLDRGYERLVQKLGSCGARISRQKADGI</sequence>
<dbReference type="GO" id="GO:0008760">
    <property type="term" value="F:UDP-N-acetylglucosamine 1-carboxyvinyltransferase activity"/>
    <property type="evidence" value="ECO:0007669"/>
    <property type="project" value="UniProtKB-EC"/>
</dbReference>
<keyword evidence="5 17" id="KW-0808">Transferase</keyword>
<evidence type="ECO:0000256" key="8">
    <source>
        <dbReference type="ARBA" id="ARBA00023306"/>
    </source>
</evidence>
<dbReference type="PANTHER" id="PTHR43783">
    <property type="entry name" value="UDP-N-ACETYLGLUCOSAMINE 1-CARBOXYVINYLTRANSFERASE"/>
    <property type="match status" value="1"/>
</dbReference>
<keyword evidence="7" id="KW-0573">Peptidoglycan synthesis</keyword>
<dbReference type="InterPro" id="IPR050068">
    <property type="entry name" value="MurA_subfamily"/>
</dbReference>
<dbReference type="HAMAP" id="MF_00111">
    <property type="entry name" value="MurA"/>
    <property type="match status" value="1"/>
</dbReference>
<comment type="catalytic activity">
    <reaction evidence="15">
        <text>phosphoenolpyruvate + UDP-N-acetyl-alpha-D-glucosamine = UDP-N-acetyl-3-O-(1-carboxyvinyl)-alpha-D-glucosamine + phosphate</text>
        <dbReference type="Rhea" id="RHEA:18681"/>
        <dbReference type="ChEBI" id="CHEBI:43474"/>
        <dbReference type="ChEBI" id="CHEBI:57705"/>
        <dbReference type="ChEBI" id="CHEBI:58702"/>
        <dbReference type="ChEBI" id="CHEBI:68483"/>
        <dbReference type="EC" id="2.5.1.7"/>
    </reaction>
</comment>
<keyword evidence="9" id="KW-0961">Cell wall biogenesis/degradation</keyword>
<dbReference type="PANTHER" id="PTHR43783:SF1">
    <property type="entry name" value="UDP-N-ACETYLGLUCOSAMINE 1-CARBOXYVINYLTRANSFERASE"/>
    <property type="match status" value="1"/>
</dbReference>
<evidence type="ECO:0000256" key="12">
    <source>
        <dbReference type="ARBA" id="ARBA00039754"/>
    </source>
</evidence>
<proteinExistence type="inferred from homology"/>
<evidence type="ECO:0000256" key="5">
    <source>
        <dbReference type="ARBA" id="ARBA00022679"/>
    </source>
</evidence>
<keyword evidence="4" id="KW-0132">Cell division</keyword>
<evidence type="ECO:0000256" key="4">
    <source>
        <dbReference type="ARBA" id="ARBA00022618"/>
    </source>
</evidence>
<evidence type="ECO:0000313" key="17">
    <source>
        <dbReference type="EMBL" id="VAX04790.1"/>
    </source>
</evidence>
<evidence type="ECO:0000256" key="1">
    <source>
        <dbReference type="ARBA" id="ARBA00004496"/>
    </source>
</evidence>
<dbReference type="EMBL" id="UOFW01000111">
    <property type="protein sequence ID" value="VAX04790.1"/>
    <property type="molecule type" value="Genomic_DNA"/>
</dbReference>
<dbReference type="EC" id="2.5.1.7" evidence="11"/>
<evidence type="ECO:0000259" key="16">
    <source>
        <dbReference type="Pfam" id="PF00275"/>
    </source>
</evidence>
<evidence type="ECO:0000256" key="3">
    <source>
        <dbReference type="ARBA" id="ARBA00022490"/>
    </source>
</evidence>
<dbReference type="GO" id="GO:0051301">
    <property type="term" value="P:cell division"/>
    <property type="evidence" value="ECO:0007669"/>
    <property type="project" value="UniProtKB-KW"/>
</dbReference>
<dbReference type="Pfam" id="PF00275">
    <property type="entry name" value="EPSP_synthase"/>
    <property type="match status" value="1"/>
</dbReference>
<evidence type="ECO:0000256" key="2">
    <source>
        <dbReference type="ARBA" id="ARBA00004752"/>
    </source>
</evidence>
<dbReference type="GO" id="GO:0071555">
    <property type="term" value="P:cell wall organization"/>
    <property type="evidence" value="ECO:0007669"/>
    <property type="project" value="UniProtKB-KW"/>
</dbReference>
<evidence type="ECO:0000256" key="7">
    <source>
        <dbReference type="ARBA" id="ARBA00022984"/>
    </source>
</evidence>
<protein>
    <recommendedName>
        <fullName evidence="12">UDP-N-acetylglucosamine 1-carboxyvinyltransferase</fullName>
        <ecNumber evidence="11">2.5.1.7</ecNumber>
    </recommendedName>
    <alternativeName>
        <fullName evidence="13">Enoylpyruvate transferase</fullName>
    </alternativeName>
    <alternativeName>
        <fullName evidence="14">UDP-N-acetylglucosamine enolpyruvyl transferase</fullName>
    </alternativeName>
</protein>
<dbReference type="SUPFAM" id="SSF55205">
    <property type="entry name" value="EPT/RTPC-like"/>
    <property type="match status" value="1"/>
</dbReference>
<dbReference type="AlphaFoldDB" id="A0A3B1B3C4"/>
<dbReference type="CDD" id="cd01555">
    <property type="entry name" value="UdpNAET"/>
    <property type="match status" value="1"/>
</dbReference>
<evidence type="ECO:0000256" key="6">
    <source>
        <dbReference type="ARBA" id="ARBA00022960"/>
    </source>
</evidence>
<reference evidence="17" key="1">
    <citation type="submission" date="2018-06" db="EMBL/GenBank/DDBJ databases">
        <authorList>
            <person name="Zhirakovskaya E."/>
        </authorList>
    </citation>
    <scope>NUCLEOTIDE SEQUENCE</scope>
</reference>
<dbReference type="InterPro" id="IPR013792">
    <property type="entry name" value="RNA3'P_cycl/enolpyr_Trfase_a/b"/>
</dbReference>
<evidence type="ECO:0000256" key="13">
    <source>
        <dbReference type="ARBA" id="ARBA00042443"/>
    </source>
</evidence>
<dbReference type="GO" id="GO:0019277">
    <property type="term" value="P:UDP-N-acetylgalactosamine biosynthetic process"/>
    <property type="evidence" value="ECO:0007669"/>
    <property type="project" value="InterPro"/>
</dbReference>
<name>A0A3B1B3C4_9ZZZZ</name>
<feature type="domain" description="Enolpyruvate transferase" evidence="16">
    <location>
        <begin position="7"/>
        <end position="414"/>
    </location>
</feature>
<gene>
    <name evidence="17" type="ORF">MNBD_ALPHA03-160</name>
</gene>
<dbReference type="NCBIfam" id="NF006873">
    <property type="entry name" value="PRK09369.1"/>
    <property type="match status" value="1"/>
</dbReference>
<accession>A0A3B1B3C4</accession>
<dbReference type="NCBIfam" id="TIGR01072">
    <property type="entry name" value="murA"/>
    <property type="match status" value="1"/>
</dbReference>
<keyword evidence="3" id="KW-0963">Cytoplasm</keyword>
<dbReference type="GO" id="GO:0009252">
    <property type="term" value="P:peptidoglycan biosynthetic process"/>
    <property type="evidence" value="ECO:0007669"/>
    <property type="project" value="UniProtKB-KW"/>
</dbReference>
<evidence type="ECO:0000256" key="10">
    <source>
        <dbReference type="ARBA" id="ARBA00038367"/>
    </source>
</evidence>
<dbReference type="FunFam" id="3.65.10.10:FF:000001">
    <property type="entry name" value="UDP-N-acetylglucosamine 1-carboxyvinyltransferase"/>
    <property type="match status" value="1"/>
</dbReference>
<dbReference type="InterPro" id="IPR001986">
    <property type="entry name" value="Enolpyruvate_Tfrase_dom"/>
</dbReference>
<comment type="subcellular location">
    <subcellularLocation>
        <location evidence="1">Cytoplasm</location>
    </subcellularLocation>
</comment>
<organism evidence="17">
    <name type="scientific">hydrothermal vent metagenome</name>
    <dbReference type="NCBI Taxonomy" id="652676"/>
    <lineage>
        <taxon>unclassified sequences</taxon>
        <taxon>metagenomes</taxon>
        <taxon>ecological metagenomes</taxon>
    </lineage>
</organism>
<dbReference type="InterPro" id="IPR036968">
    <property type="entry name" value="Enolpyruvate_Tfrase_sf"/>
</dbReference>
<dbReference type="GO" id="GO:0008360">
    <property type="term" value="P:regulation of cell shape"/>
    <property type="evidence" value="ECO:0007669"/>
    <property type="project" value="UniProtKB-KW"/>
</dbReference>
<dbReference type="Gene3D" id="3.65.10.10">
    <property type="entry name" value="Enolpyruvate transferase domain"/>
    <property type="match status" value="2"/>
</dbReference>
<evidence type="ECO:0000256" key="15">
    <source>
        <dbReference type="ARBA" id="ARBA00047527"/>
    </source>
</evidence>
<dbReference type="InterPro" id="IPR005750">
    <property type="entry name" value="UDP_GlcNAc_COvinyl_MurA"/>
</dbReference>
<comment type="similarity">
    <text evidence="10">Belongs to the EPSP synthase family. MurA subfamily.</text>
</comment>
<dbReference type="GO" id="GO:0005737">
    <property type="term" value="C:cytoplasm"/>
    <property type="evidence" value="ECO:0007669"/>
    <property type="project" value="UniProtKB-SubCell"/>
</dbReference>
<evidence type="ECO:0000256" key="11">
    <source>
        <dbReference type="ARBA" id="ARBA00039108"/>
    </source>
</evidence>